<dbReference type="KEGG" id="nam:NAMH_0369"/>
<gene>
    <name evidence="2" type="ordered locus">NAMH_0369</name>
</gene>
<dbReference type="GO" id="GO:0006508">
    <property type="term" value="P:proteolysis"/>
    <property type="evidence" value="ECO:0007669"/>
    <property type="project" value="UniProtKB-KW"/>
</dbReference>
<protein>
    <submittedName>
        <fullName evidence="2">Zinc metalloprotease</fullName>
    </submittedName>
</protein>
<dbReference type="InterPro" id="IPR002725">
    <property type="entry name" value="YgjP-like_metallopeptidase"/>
</dbReference>
<dbReference type="InterPro" id="IPR053136">
    <property type="entry name" value="UTP_pyrophosphatase-like"/>
</dbReference>
<reference evidence="2 3" key="1">
    <citation type="journal article" date="2009" name="PLoS Genet.">
        <title>Adaptations to submarine hydrothermal environments exemplified by the genome of Nautilia profundicola.</title>
        <authorList>
            <person name="Campbell B.J."/>
            <person name="Smith J.L."/>
            <person name="Hanson T.E."/>
            <person name="Klotz M.G."/>
            <person name="Stein L.Y."/>
            <person name="Lee C.K."/>
            <person name="Wu D."/>
            <person name="Robinson J.M."/>
            <person name="Khouri H.M."/>
            <person name="Eisen J.A."/>
            <person name="Cary S.C."/>
        </authorList>
    </citation>
    <scope>NUCLEOTIDE SEQUENCE [LARGE SCALE GENOMIC DNA]</scope>
    <source>
        <strain evidence="3">ATCC BAA-1463 / DSM 18972 / AmH</strain>
    </source>
</reference>
<dbReference type="OrthoDB" id="5321643at2"/>
<sequence>MEKLFFNGIEIRYKIVKKPIKNLYMEIKEDFVEVRCNRFVPKFHIEKFILKHAEHIIHKLSQKEFFYLFGTKYDKNGQDVREIFRHKLPPIILHYVKIYSEKMNLYPSKISFRFNKTRWGSCSPKNGVSFNYYLAQLPEELIEYVVVHELAHIKHKNHSKEFWKEVEKYLPDVTKRRKDLRKFEKLL</sequence>
<dbReference type="CDD" id="cd07344">
    <property type="entry name" value="M48_yhfN_like"/>
    <property type="match status" value="1"/>
</dbReference>
<dbReference type="PANTHER" id="PTHR30399">
    <property type="entry name" value="UNCHARACTERIZED PROTEIN YGJP"/>
    <property type="match status" value="1"/>
</dbReference>
<keyword evidence="3" id="KW-1185">Reference proteome</keyword>
<keyword evidence="2" id="KW-0378">Hydrolase</keyword>
<dbReference type="Proteomes" id="UP000000448">
    <property type="component" value="Chromosome"/>
</dbReference>
<dbReference type="EMBL" id="CP001279">
    <property type="protein sequence ID" value="ACM92533.1"/>
    <property type="molecule type" value="Genomic_DNA"/>
</dbReference>
<dbReference type="HOGENOM" id="CLU_065947_2_2_7"/>
<organism evidence="2 3">
    <name type="scientific">Nautilia profundicola (strain ATCC BAA-1463 / DSM 18972 / AmH)</name>
    <dbReference type="NCBI Taxonomy" id="598659"/>
    <lineage>
        <taxon>Bacteria</taxon>
        <taxon>Pseudomonadati</taxon>
        <taxon>Campylobacterota</taxon>
        <taxon>Epsilonproteobacteria</taxon>
        <taxon>Nautiliales</taxon>
        <taxon>Nautiliaceae</taxon>
        <taxon>Nautilia</taxon>
    </lineage>
</organism>
<dbReference type="AlphaFoldDB" id="B9L834"/>
<dbReference type="Pfam" id="PF01863">
    <property type="entry name" value="YgjP-like"/>
    <property type="match status" value="1"/>
</dbReference>
<dbReference type="Gene3D" id="3.30.2010.10">
    <property type="entry name" value="Metalloproteases ('zincins'), catalytic domain"/>
    <property type="match status" value="1"/>
</dbReference>
<dbReference type="eggNOG" id="COG1451">
    <property type="taxonomic scope" value="Bacteria"/>
</dbReference>
<dbReference type="STRING" id="598659.NAMH_0369"/>
<evidence type="ECO:0000313" key="3">
    <source>
        <dbReference type="Proteomes" id="UP000000448"/>
    </source>
</evidence>
<proteinExistence type="predicted"/>
<dbReference type="GO" id="GO:0008237">
    <property type="term" value="F:metallopeptidase activity"/>
    <property type="evidence" value="ECO:0007669"/>
    <property type="project" value="UniProtKB-KW"/>
</dbReference>
<keyword evidence="2" id="KW-0482">Metalloprotease</keyword>
<evidence type="ECO:0000259" key="1">
    <source>
        <dbReference type="Pfam" id="PF01863"/>
    </source>
</evidence>
<keyword evidence="2" id="KW-0645">Protease</keyword>
<feature type="domain" description="YgjP-like metallopeptidase" evidence="1">
    <location>
        <begin position="73"/>
        <end position="182"/>
    </location>
</feature>
<evidence type="ECO:0000313" key="2">
    <source>
        <dbReference type="EMBL" id="ACM92533.1"/>
    </source>
</evidence>
<dbReference type="RefSeq" id="WP_012663904.1">
    <property type="nucleotide sequence ID" value="NC_012115.1"/>
</dbReference>
<dbReference type="PANTHER" id="PTHR30399:SF1">
    <property type="entry name" value="UTP PYROPHOSPHATASE"/>
    <property type="match status" value="1"/>
</dbReference>
<name>B9L834_NAUPA</name>
<accession>B9L834</accession>